<gene>
    <name evidence="3" type="ORF">SAMN04488518_10613</name>
</gene>
<keyword evidence="2" id="KW-1133">Transmembrane helix</keyword>
<sequence length="273" mass="31019">MSSDAVDHPNPSAASPKPADDPVVEKIGIFQTILEFFAAGGIEIRRSAMPFVMTLIALGAGYAFFFTQMNTVKEELSETISTQQTSFEDELISVKETFSIVQANFKNELKAVKNETLYNSNNIDHIIRSLSDQPDGFWIQNISFSKFEESKEVILPLTKGDKISLMINIGDAYRNSLKNLLLFQLNGQVVDRYRDTHAQNWMKAKPFMRGTPIEVFEFEELITERPEYQKFDFQLKPPENIGAHSNLLDKPISILFSVRRALSRQAKNETGQR</sequence>
<dbReference type="RefSeq" id="WP_093519783.1">
    <property type="nucleotide sequence ID" value="NZ_FOSK01000006.1"/>
</dbReference>
<evidence type="ECO:0000313" key="4">
    <source>
        <dbReference type="Proteomes" id="UP000199598"/>
    </source>
</evidence>
<reference evidence="3 4" key="1">
    <citation type="submission" date="2016-10" db="EMBL/GenBank/DDBJ databases">
        <authorList>
            <person name="Varghese N."/>
            <person name="Submissions S."/>
        </authorList>
    </citation>
    <scope>NUCLEOTIDE SEQUENCE [LARGE SCALE GENOMIC DNA]</scope>
    <source>
        <strain evidence="3 4">DSM 16392</strain>
    </source>
</reference>
<comment type="caution">
    <text evidence="3">The sequence shown here is derived from an EMBL/GenBank/DDBJ whole genome shotgun (WGS) entry which is preliminary data.</text>
</comment>
<keyword evidence="2" id="KW-0812">Transmembrane</keyword>
<proteinExistence type="predicted"/>
<evidence type="ECO:0000313" key="3">
    <source>
        <dbReference type="EMBL" id="SFK51867.1"/>
    </source>
</evidence>
<name>A0A1I4A6X3_9HYPH</name>
<feature type="transmembrane region" description="Helical" evidence="2">
    <location>
        <begin position="48"/>
        <end position="66"/>
    </location>
</feature>
<accession>A0A1I4A6X3</accession>
<evidence type="ECO:0000256" key="1">
    <source>
        <dbReference type="SAM" id="MobiDB-lite"/>
    </source>
</evidence>
<dbReference type="Proteomes" id="UP000199598">
    <property type="component" value="Unassembled WGS sequence"/>
</dbReference>
<dbReference type="EMBL" id="FOSK01000006">
    <property type="protein sequence ID" value="SFK51867.1"/>
    <property type="molecule type" value="Genomic_DNA"/>
</dbReference>
<organism evidence="3 4">
    <name type="scientific">Pseudovibrio ascidiaceicola</name>
    <dbReference type="NCBI Taxonomy" id="285279"/>
    <lineage>
        <taxon>Bacteria</taxon>
        <taxon>Pseudomonadati</taxon>
        <taxon>Pseudomonadota</taxon>
        <taxon>Alphaproteobacteria</taxon>
        <taxon>Hyphomicrobiales</taxon>
        <taxon>Stappiaceae</taxon>
        <taxon>Pseudovibrio</taxon>
    </lineage>
</organism>
<feature type="region of interest" description="Disordered" evidence="1">
    <location>
        <begin position="1"/>
        <end position="20"/>
    </location>
</feature>
<evidence type="ECO:0000256" key="2">
    <source>
        <dbReference type="SAM" id="Phobius"/>
    </source>
</evidence>
<keyword evidence="2" id="KW-0472">Membrane</keyword>
<keyword evidence="4" id="KW-1185">Reference proteome</keyword>
<protein>
    <submittedName>
        <fullName evidence="3">Uncharacterized protein</fullName>
    </submittedName>
</protein>